<feature type="region of interest" description="Disordered" evidence="2">
    <location>
        <begin position="1"/>
        <end position="79"/>
    </location>
</feature>
<feature type="compositionally biased region" description="Low complexity" evidence="2">
    <location>
        <begin position="604"/>
        <end position="614"/>
    </location>
</feature>
<dbReference type="PANTHER" id="PTHR13037">
    <property type="entry name" value="FORMIN"/>
    <property type="match status" value="1"/>
</dbReference>
<dbReference type="EMBL" id="BRXU01000007">
    <property type="protein sequence ID" value="GLC52943.1"/>
    <property type="molecule type" value="Genomic_DNA"/>
</dbReference>
<sequence length="1114" mass="112969">MRRTETSLRSCSGTENAIKRATPEALTIPGPARTSRTLDRRPAPPSIMATSSPAAVAALSPASSAAAAAAGPPRPMPYTAAPWWRQRQRAPPPGLPSTAVATAATAAALAAASKTPCTSRLAVTHGSSASARRLPLRPGLPAGLTPRGRSVLARYFREGDSLGGPGGDVPRPPEPPPPPPAPGAAASTSSGAGDGGAGARPPSPQGNAVPFVASTRQRHHQAAAAAAASPPEALSAAAAAAAARRRAGGGSEEDEAYVGVDEEIRRRAQALREAMFSEAERRAVGLHPDILVENLAAEATVPYDAAGALEPPPARRGDEGEAAGPPSGGAGPYAGLEVEDVDPETGGFTTSRPDVDPAYDDVGRAIRKEQGRRRHPHRSPSALAAEARARKSATAEDMKEKLLDAVPELQDTYRVFGLPAAAARPRGLARRRSVGGGTEAASDEEVEELLESASFGREGAVLLAEEAEEPPEAASALADPLGPPVGGGGGASAAGSPLAALDALEHREVLELLESSGAADTAAADYSNVMPSPLLELHTAAAAAAAGSSGRTPVAAAAAGAGRVRSGFFRRRYAAALPRRRMALRGGGTAAAVRPADHVPQHAAPPAASSGYPPFYHTSPDVPEEDLQQQQQQQRGQRPERRPARRLVSSVATAATAARVARGVGVRHRAAGEPAAVNVGEQAAAAGGAGGGGGSAGGGKAGWLLQPPLYNTSPDVPDYELERTAGGTATAPGMAGHENDDGGRPTAETPQGGDAGSNVEARAQPPPPPPAPSEPSGGQMAAARPPLAPQRAVGRGGRLRSLGDVDRQFIDIDTVGSWDEQANDLRAAMRDSVSKPGRSSSQRQERPATQPPGARGAHSSLQPQTIGIHGNAGGGGGAAAATAGSGTASGAGAGGGGGGGDGRTVTVLRVECVPSQTYGGVARTAAVLAADGQLTLLARPTGPSPERVRAALKLLHMVPDSSDFRTSAAEAAAAAADNDEREAAATEAAAVAAAMAAVGTPGMEAEAQHRPASAAPLVDERELQSGLILGQSEIDPEEVMADPNFPLESSWSDHRDPHDPHVLPLMAEGEGHMLGLQANIWHEDYDEVMGQIYDGQRSGWSEDAVNGGFDSDVY</sequence>
<feature type="region of interest" description="Disordered" evidence="2">
    <location>
        <begin position="303"/>
        <end position="396"/>
    </location>
</feature>
<feature type="region of interest" description="Disordered" evidence="2">
    <location>
        <begin position="467"/>
        <end position="493"/>
    </location>
</feature>
<feature type="region of interest" description="Disordered" evidence="2">
    <location>
        <begin position="113"/>
        <end position="261"/>
    </location>
</feature>
<comment type="caution">
    <text evidence="3">The sequence shown here is derived from an EMBL/GenBank/DDBJ whole genome shotgun (WGS) entry which is preliminary data.</text>
</comment>
<feature type="compositionally biased region" description="Pro residues" evidence="2">
    <location>
        <begin position="170"/>
        <end position="182"/>
    </location>
</feature>
<name>A0A9W6BJG1_9CHLO</name>
<feature type="compositionally biased region" description="Gly residues" evidence="2">
    <location>
        <begin position="887"/>
        <end position="900"/>
    </location>
</feature>
<protein>
    <submittedName>
        <fullName evidence="3">Uncharacterized protein</fullName>
    </submittedName>
</protein>
<proteinExistence type="predicted"/>
<evidence type="ECO:0000256" key="1">
    <source>
        <dbReference type="ARBA" id="ARBA00022581"/>
    </source>
</evidence>
<evidence type="ECO:0000313" key="3">
    <source>
        <dbReference type="EMBL" id="GLC52943.1"/>
    </source>
</evidence>
<keyword evidence="4" id="KW-1185">Reference proteome</keyword>
<feature type="compositionally biased region" description="Low complexity" evidence="2">
    <location>
        <begin position="131"/>
        <end position="149"/>
    </location>
</feature>
<dbReference type="PANTHER" id="PTHR13037:SF24">
    <property type="entry name" value="POLYCOMB PROTEIN PCL-RELATED"/>
    <property type="match status" value="1"/>
</dbReference>
<feature type="region of interest" description="Disordered" evidence="2">
    <location>
        <begin position="588"/>
        <end position="651"/>
    </location>
</feature>
<keyword evidence="1" id="KW-0945">Host-virus interaction</keyword>
<gene>
    <name evidence="3" type="primary">PLEST002438</name>
    <name evidence="3" type="ORF">PLESTB_000690800</name>
</gene>
<reference evidence="3 4" key="1">
    <citation type="journal article" date="2023" name="Commun. Biol.">
        <title>Reorganization of the ancestral sex-determining regions during the evolution of trioecy in Pleodorina starrii.</title>
        <authorList>
            <person name="Takahashi K."/>
            <person name="Suzuki S."/>
            <person name="Kawai-Toyooka H."/>
            <person name="Yamamoto K."/>
            <person name="Hamaji T."/>
            <person name="Ootsuki R."/>
            <person name="Yamaguchi H."/>
            <person name="Kawachi M."/>
            <person name="Higashiyama T."/>
            <person name="Nozaki H."/>
        </authorList>
    </citation>
    <scope>NUCLEOTIDE SEQUENCE [LARGE SCALE GENOMIC DNA]</scope>
    <source>
        <strain evidence="3 4">NIES-4479</strain>
    </source>
</reference>
<organism evidence="3 4">
    <name type="scientific">Pleodorina starrii</name>
    <dbReference type="NCBI Taxonomy" id="330485"/>
    <lineage>
        <taxon>Eukaryota</taxon>
        <taxon>Viridiplantae</taxon>
        <taxon>Chlorophyta</taxon>
        <taxon>core chlorophytes</taxon>
        <taxon>Chlorophyceae</taxon>
        <taxon>CS clade</taxon>
        <taxon>Chlamydomonadales</taxon>
        <taxon>Volvocaceae</taxon>
        <taxon>Pleodorina</taxon>
    </lineage>
</organism>
<evidence type="ECO:0000256" key="2">
    <source>
        <dbReference type="SAM" id="MobiDB-lite"/>
    </source>
</evidence>
<feature type="compositionally biased region" description="Low complexity" evidence="2">
    <location>
        <begin position="49"/>
        <end position="71"/>
    </location>
</feature>
<feature type="region of interest" description="Disordered" evidence="2">
    <location>
        <begin position="726"/>
        <end position="799"/>
    </location>
</feature>
<feature type="compositionally biased region" description="Basic and acidic residues" evidence="2">
    <location>
        <begin position="387"/>
        <end position="396"/>
    </location>
</feature>
<feature type="compositionally biased region" description="Pro residues" evidence="2">
    <location>
        <begin position="764"/>
        <end position="773"/>
    </location>
</feature>
<feature type="compositionally biased region" description="Low complexity" evidence="2">
    <location>
        <begin position="774"/>
        <end position="792"/>
    </location>
</feature>
<dbReference type="AlphaFoldDB" id="A0A9W6BJG1"/>
<accession>A0A9W6BJG1</accession>
<feature type="compositionally biased region" description="Low complexity" evidence="2">
    <location>
        <begin position="222"/>
        <end position="242"/>
    </location>
</feature>
<dbReference type="Proteomes" id="UP001165080">
    <property type="component" value="Unassembled WGS sequence"/>
</dbReference>
<feature type="region of interest" description="Disordered" evidence="2">
    <location>
        <begin position="829"/>
        <end position="900"/>
    </location>
</feature>
<feature type="compositionally biased region" description="Low complexity" evidence="2">
    <location>
        <begin position="726"/>
        <end position="736"/>
    </location>
</feature>
<evidence type="ECO:0000313" key="4">
    <source>
        <dbReference type="Proteomes" id="UP001165080"/>
    </source>
</evidence>